<feature type="DNA-binding region" description="OmpR/PhoB-type" evidence="6">
    <location>
        <begin position="1"/>
        <end position="94"/>
    </location>
</feature>
<dbReference type="GO" id="GO:0043531">
    <property type="term" value="F:ADP binding"/>
    <property type="evidence" value="ECO:0007669"/>
    <property type="project" value="InterPro"/>
</dbReference>
<dbReference type="InterPro" id="IPR019734">
    <property type="entry name" value="TPR_rpt"/>
</dbReference>
<organism evidence="8 9">
    <name type="scientific">Kribbella antibiotica</name>
    <dbReference type="NCBI Taxonomy" id="190195"/>
    <lineage>
        <taxon>Bacteria</taxon>
        <taxon>Bacillati</taxon>
        <taxon>Actinomycetota</taxon>
        <taxon>Actinomycetes</taxon>
        <taxon>Propionibacteriales</taxon>
        <taxon>Kribbellaceae</taxon>
        <taxon>Kribbella</taxon>
    </lineage>
</organism>
<dbReference type="InterPro" id="IPR005158">
    <property type="entry name" value="BTAD"/>
</dbReference>
<dbReference type="PROSITE" id="PS51755">
    <property type="entry name" value="OMPR_PHOB"/>
    <property type="match status" value="1"/>
</dbReference>
<keyword evidence="5" id="KW-0802">TPR repeat</keyword>
<dbReference type="Pfam" id="PF13424">
    <property type="entry name" value="TPR_12"/>
    <property type="match status" value="1"/>
</dbReference>
<keyword evidence="3 6" id="KW-0238">DNA-binding</keyword>
<dbReference type="InterPro" id="IPR001867">
    <property type="entry name" value="OmpR/PhoB-type_DNA-bd"/>
</dbReference>
<accession>A0A4R4ZS61</accession>
<dbReference type="SUPFAM" id="SSF48452">
    <property type="entry name" value="TPR-like"/>
    <property type="match status" value="2"/>
</dbReference>
<proteinExistence type="inferred from homology"/>
<evidence type="ECO:0000313" key="9">
    <source>
        <dbReference type="Proteomes" id="UP000295124"/>
    </source>
</evidence>
<feature type="repeat" description="TPR" evidence="5">
    <location>
        <begin position="835"/>
        <end position="868"/>
    </location>
</feature>
<keyword evidence="9" id="KW-1185">Reference proteome</keyword>
<keyword evidence="2" id="KW-0805">Transcription regulation</keyword>
<comment type="similarity">
    <text evidence="1">Belongs to the AfsR/DnrI/RedD regulatory family.</text>
</comment>
<dbReference type="PROSITE" id="PS50005">
    <property type="entry name" value="TPR"/>
    <property type="match status" value="1"/>
</dbReference>
<dbReference type="Pfam" id="PF00486">
    <property type="entry name" value="Trans_reg_C"/>
    <property type="match status" value="1"/>
</dbReference>
<protein>
    <submittedName>
        <fullName evidence="8">Tetratricopeptide repeat protein</fullName>
    </submittedName>
</protein>
<evidence type="ECO:0000259" key="7">
    <source>
        <dbReference type="PROSITE" id="PS51755"/>
    </source>
</evidence>
<name>A0A4R4ZS61_9ACTN</name>
<dbReference type="RefSeq" id="WP_132166115.1">
    <property type="nucleotide sequence ID" value="NZ_SMKX01000010.1"/>
</dbReference>
<dbReference type="OrthoDB" id="4326794at2"/>
<dbReference type="Proteomes" id="UP000295124">
    <property type="component" value="Unassembled WGS sequence"/>
</dbReference>
<dbReference type="Gene3D" id="1.25.40.10">
    <property type="entry name" value="Tetratricopeptide repeat domain"/>
    <property type="match status" value="2"/>
</dbReference>
<dbReference type="SUPFAM" id="SSF52540">
    <property type="entry name" value="P-loop containing nucleoside triphosphate hydrolases"/>
    <property type="match status" value="1"/>
</dbReference>
<dbReference type="EMBL" id="SMKX01000010">
    <property type="protein sequence ID" value="TDD61898.1"/>
    <property type="molecule type" value="Genomic_DNA"/>
</dbReference>
<evidence type="ECO:0000256" key="4">
    <source>
        <dbReference type="ARBA" id="ARBA00023163"/>
    </source>
</evidence>
<evidence type="ECO:0000256" key="1">
    <source>
        <dbReference type="ARBA" id="ARBA00005820"/>
    </source>
</evidence>
<dbReference type="InterPro" id="IPR027417">
    <property type="entry name" value="P-loop_NTPase"/>
</dbReference>
<dbReference type="InterPro" id="IPR011990">
    <property type="entry name" value="TPR-like_helical_dom_sf"/>
</dbReference>
<evidence type="ECO:0000313" key="8">
    <source>
        <dbReference type="EMBL" id="TDD61898.1"/>
    </source>
</evidence>
<evidence type="ECO:0000256" key="2">
    <source>
        <dbReference type="ARBA" id="ARBA00023015"/>
    </source>
</evidence>
<dbReference type="GO" id="GO:0003677">
    <property type="term" value="F:DNA binding"/>
    <property type="evidence" value="ECO:0007669"/>
    <property type="project" value="UniProtKB-UniRule"/>
</dbReference>
<dbReference type="InterPro" id="IPR016032">
    <property type="entry name" value="Sig_transdc_resp-reg_C-effctor"/>
</dbReference>
<reference evidence="8 9" key="1">
    <citation type="submission" date="2019-03" db="EMBL/GenBank/DDBJ databases">
        <title>Draft genome sequences of novel Actinobacteria.</title>
        <authorList>
            <person name="Sahin N."/>
            <person name="Ay H."/>
            <person name="Saygin H."/>
        </authorList>
    </citation>
    <scope>NUCLEOTIDE SEQUENCE [LARGE SCALE GENOMIC DNA]</scope>
    <source>
        <strain evidence="8 9">JCM 13523</strain>
    </source>
</reference>
<dbReference type="InterPro" id="IPR036388">
    <property type="entry name" value="WH-like_DNA-bd_sf"/>
</dbReference>
<dbReference type="Pfam" id="PF13374">
    <property type="entry name" value="TPR_10"/>
    <property type="match status" value="1"/>
</dbReference>
<dbReference type="GO" id="GO:0000160">
    <property type="term" value="P:phosphorelay signal transduction system"/>
    <property type="evidence" value="ECO:0007669"/>
    <property type="project" value="InterPro"/>
</dbReference>
<dbReference type="SUPFAM" id="SSF46894">
    <property type="entry name" value="C-terminal effector domain of the bipartite response regulators"/>
    <property type="match status" value="1"/>
</dbReference>
<dbReference type="PANTHER" id="PTHR35807">
    <property type="entry name" value="TRANSCRIPTIONAL REGULATOR REDD-RELATED"/>
    <property type="match status" value="1"/>
</dbReference>
<dbReference type="SMART" id="SM01043">
    <property type="entry name" value="BTAD"/>
    <property type="match status" value="1"/>
</dbReference>
<dbReference type="Gene3D" id="1.10.10.10">
    <property type="entry name" value="Winged helix-like DNA-binding domain superfamily/Winged helix DNA-binding domain"/>
    <property type="match status" value="1"/>
</dbReference>
<gene>
    <name evidence="8" type="ORF">E1263_05790</name>
</gene>
<evidence type="ECO:0000256" key="5">
    <source>
        <dbReference type="PROSITE-ProRule" id="PRU00339"/>
    </source>
</evidence>
<dbReference type="AlphaFoldDB" id="A0A4R4ZS61"/>
<dbReference type="PRINTS" id="PR00364">
    <property type="entry name" value="DISEASERSIST"/>
</dbReference>
<comment type="caution">
    <text evidence="8">The sequence shown here is derived from an EMBL/GenBank/DDBJ whole genome shotgun (WGS) entry which is preliminary data.</text>
</comment>
<dbReference type="Pfam" id="PF03704">
    <property type="entry name" value="BTAD"/>
    <property type="match status" value="1"/>
</dbReference>
<keyword evidence="4" id="KW-0804">Transcription</keyword>
<dbReference type="CDD" id="cd15831">
    <property type="entry name" value="BTAD"/>
    <property type="match status" value="1"/>
</dbReference>
<dbReference type="SMART" id="SM00028">
    <property type="entry name" value="TPR"/>
    <property type="match status" value="3"/>
</dbReference>
<dbReference type="PANTHER" id="PTHR35807:SF1">
    <property type="entry name" value="TRANSCRIPTIONAL REGULATOR REDD"/>
    <property type="match status" value="1"/>
</dbReference>
<feature type="domain" description="OmpR/PhoB-type" evidence="7">
    <location>
        <begin position="1"/>
        <end position="94"/>
    </location>
</feature>
<dbReference type="InterPro" id="IPR051677">
    <property type="entry name" value="AfsR-DnrI-RedD_regulator"/>
</dbReference>
<sequence length="890" mass="95448">MGSALSVHLLGEVRMFAAGSKIPLGTVGQQSLFAALALRANTTVSKSEISEALWGEAPPAAAEGTIYTYVSRLRKAIGNPRLLAGTRRGYTLVLPPDAVDVEGFERAAESAQQHALRGDLAGTLHQSELAMSRWSGAALAGASGPFVERERARLALAKVDLQELRCHALLETGAVSQAVAALSALTEEYPLRERLHELLMLALAKDGRQAEALETYRRVRCQLVTQLGIEPGPGLRKIQTSVLTGDELTPPTRAAWPIPAQLPHAVADFIGRENELKRLNEATTGEAASRSLIIAAIEGAAGVGKTALAVRFAHELAGSFPDGQLFLNLRGFDPHHSPTATEDALGHLLRALGADPAASRGDLAEQSALYRSLLAGKRVLLVLDNAVSADQVRPLLPGTPGSLAVVTSRNRLSGLVAVNGAIRVRLDVLPNEESVELLHRIFSAHQVGATTDSLEQLADLCGQLPLALRIAAEQFTCQMGELEDFLTELRVEHQRLDLLSRSDDRLMAIRSVLSLSYHGLTPCAARTFRLLGLHPGVDFSTGVVAALLGTTVEVAAQQLGLLIQWHLLEQVSRDRYRLHDLVRIYAADCAFADEPPAEVAAAVTRSIDWYLASALAARDVLAPGLGRIDVVLPAFESPPRSFADYKDAVTWVGLELPTLADMVQLAVVRGLHESATQLVTCLGALYHCTSRWPEWLRVIAIGQTAAERTGDRMAQGRLHNDSGVANYHLGHQREAIAGHEAAVKIFTALDDQDNPAVAANLAVAYSMLGRQLDALPLLEHAMKIAEAHGSTFVVASVANGLGSVYSSLDRHPEAIVQGQRGVALVRATGHEHMLAHGLHQLGKSCLRAGHYEDAIAHFREALDIRRALGDSWGEAISRHALASARQQVLG</sequence>
<evidence type="ECO:0000256" key="3">
    <source>
        <dbReference type="ARBA" id="ARBA00023125"/>
    </source>
</evidence>
<evidence type="ECO:0000256" key="6">
    <source>
        <dbReference type="PROSITE-ProRule" id="PRU01091"/>
    </source>
</evidence>
<dbReference type="SMART" id="SM00862">
    <property type="entry name" value="Trans_reg_C"/>
    <property type="match status" value="1"/>
</dbReference>
<dbReference type="GO" id="GO:0006355">
    <property type="term" value="P:regulation of DNA-templated transcription"/>
    <property type="evidence" value="ECO:0007669"/>
    <property type="project" value="InterPro"/>
</dbReference>
<dbReference type="Gene3D" id="3.40.50.300">
    <property type="entry name" value="P-loop containing nucleotide triphosphate hydrolases"/>
    <property type="match status" value="1"/>
</dbReference>